<feature type="chain" id="PRO_5046157725" description="PepSY domain-containing protein" evidence="1">
    <location>
        <begin position="33"/>
        <end position="206"/>
    </location>
</feature>
<dbReference type="EMBL" id="JAVRHP010000011">
    <property type="protein sequence ID" value="MDT0649220.1"/>
    <property type="molecule type" value="Genomic_DNA"/>
</dbReference>
<dbReference type="Proteomes" id="UP001248819">
    <property type="component" value="Unassembled WGS sequence"/>
</dbReference>
<sequence length="206" mass="24184">MIIQYISLQKVSSLKCQLSAILLLIASFSAAAQDKKIEKEDRISEEKMPEQAILLFNAEKPKNARRLRFYFETDGEKTSYEAKFKHKGYDYSAEFGNDGNLEDIEVELKEKEMPEKALQKITDYIEQENNRHKIEKIQAQYLPKKSPSEVFRKALDPEKNEPANYELIVAVKNNGKLERFEMLFDHSGNFVQKREIVRNEYDYLLF</sequence>
<keyword evidence="3" id="KW-1185">Reference proteome</keyword>
<organism evidence="2 3">
    <name type="scientific">Autumnicola edwardsiae</name>
    <dbReference type="NCBI Taxonomy" id="3075594"/>
    <lineage>
        <taxon>Bacteria</taxon>
        <taxon>Pseudomonadati</taxon>
        <taxon>Bacteroidota</taxon>
        <taxon>Flavobacteriia</taxon>
        <taxon>Flavobacteriales</taxon>
        <taxon>Flavobacteriaceae</taxon>
        <taxon>Autumnicola</taxon>
    </lineage>
</organism>
<protein>
    <recommendedName>
        <fullName evidence="4">PepSY domain-containing protein</fullName>
    </recommendedName>
</protein>
<feature type="signal peptide" evidence="1">
    <location>
        <begin position="1"/>
        <end position="32"/>
    </location>
</feature>
<evidence type="ECO:0000313" key="2">
    <source>
        <dbReference type="EMBL" id="MDT0649220.1"/>
    </source>
</evidence>
<evidence type="ECO:0000256" key="1">
    <source>
        <dbReference type="SAM" id="SignalP"/>
    </source>
</evidence>
<gene>
    <name evidence="2" type="ORF">RM529_03640</name>
</gene>
<evidence type="ECO:0000313" key="3">
    <source>
        <dbReference type="Proteomes" id="UP001248819"/>
    </source>
</evidence>
<proteinExistence type="predicted"/>
<dbReference type="Gene3D" id="3.10.450.360">
    <property type="match status" value="1"/>
</dbReference>
<comment type="caution">
    <text evidence="2">The sequence shown here is derived from an EMBL/GenBank/DDBJ whole genome shotgun (WGS) entry which is preliminary data.</text>
</comment>
<reference evidence="2 3" key="1">
    <citation type="submission" date="2023-09" db="EMBL/GenBank/DDBJ databases">
        <authorList>
            <person name="Rey-Velasco X."/>
        </authorList>
    </citation>
    <scope>NUCLEOTIDE SEQUENCE [LARGE SCALE GENOMIC DNA]</scope>
    <source>
        <strain evidence="2 3">F297</strain>
    </source>
</reference>
<dbReference type="SUPFAM" id="SSF160574">
    <property type="entry name" value="BT0923-like"/>
    <property type="match status" value="1"/>
</dbReference>
<dbReference type="RefSeq" id="WP_311483397.1">
    <property type="nucleotide sequence ID" value="NZ_JAVRHP010000011.1"/>
</dbReference>
<keyword evidence="1" id="KW-0732">Signal</keyword>
<evidence type="ECO:0008006" key="4">
    <source>
        <dbReference type="Google" id="ProtNLM"/>
    </source>
</evidence>
<name>A0ABU3CS89_9FLAO</name>
<accession>A0ABU3CS89</accession>